<dbReference type="EMBL" id="JBHSPH010000003">
    <property type="protein sequence ID" value="MFC5863177.1"/>
    <property type="molecule type" value="Genomic_DNA"/>
</dbReference>
<dbReference type="RefSeq" id="WP_263339695.1">
    <property type="nucleotide sequence ID" value="NZ_JAGSYH010000005.1"/>
</dbReference>
<dbReference type="Proteomes" id="UP001596091">
    <property type="component" value="Unassembled WGS sequence"/>
</dbReference>
<protein>
    <submittedName>
        <fullName evidence="6">ABC transporter ATP-binding protein</fullName>
    </submittedName>
</protein>
<keyword evidence="7" id="KW-1185">Reference proteome</keyword>
<evidence type="ECO:0000256" key="4">
    <source>
        <dbReference type="ARBA" id="ARBA00022840"/>
    </source>
</evidence>
<evidence type="ECO:0000256" key="1">
    <source>
        <dbReference type="ARBA" id="ARBA00005417"/>
    </source>
</evidence>
<proteinExistence type="inferred from homology"/>
<dbReference type="SMART" id="SM00382">
    <property type="entry name" value="AAA"/>
    <property type="match status" value="1"/>
</dbReference>
<evidence type="ECO:0000259" key="5">
    <source>
        <dbReference type="PROSITE" id="PS50893"/>
    </source>
</evidence>
<dbReference type="InterPro" id="IPR027417">
    <property type="entry name" value="P-loop_NTPase"/>
</dbReference>
<dbReference type="PANTHER" id="PTHR43335">
    <property type="entry name" value="ABC TRANSPORTER, ATP-BINDING PROTEIN"/>
    <property type="match status" value="1"/>
</dbReference>
<dbReference type="InterPro" id="IPR017871">
    <property type="entry name" value="ABC_transporter-like_CS"/>
</dbReference>
<dbReference type="CDD" id="cd03230">
    <property type="entry name" value="ABC_DR_subfamily_A"/>
    <property type="match status" value="1"/>
</dbReference>
<evidence type="ECO:0000256" key="2">
    <source>
        <dbReference type="ARBA" id="ARBA00022448"/>
    </source>
</evidence>
<dbReference type="InterPro" id="IPR003593">
    <property type="entry name" value="AAA+_ATPase"/>
</dbReference>
<name>A0ABW1EH66_9BACT</name>
<evidence type="ECO:0000313" key="6">
    <source>
        <dbReference type="EMBL" id="MFC5863177.1"/>
    </source>
</evidence>
<dbReference type="PROSITE" id="PS50893">
    <property type="entry name" value="ABC_TRANSPORTER_2"/>
    <property type="match status" value="1"/>
</dbReference>
<sequence>MGVIDPVIGFDGLEVRLGARTVLNGLTGELRGNAIGLLGPNGAGKSTLINTLLGFHSPSKGTAHVLGLDAYRDRARIRGAVGYMPENDSFIGNMTGVHFVRYMAELSGLPSAAALERAHEALFYVGLGEVRYRKVNSYSLGMKQLIKLAQALAHGPKLLILDEPTNGMDPIARQRMIQLVKDIRKEGSVRLLISSHLLRDIDETCDEVLILKDGRVAALCNIEAERRSNRSFMELETVGATEKFSVSVRGLGCECASFPDGRIKLVIPENIEVRDLYVIASEQGVQIRRMNQRRDSLEDIFLRAMESEAGRPTHVSA</sequence>
<comment type="caution">
    <text evidence="6">The sequence shown here is derived from an EMBL/GenBank/DDBJ whole genome shotgun (WGS) entry which is preliminary data.</text>
</comment>
<evidence type="ECO:0000313" key="7">
    <source>
        <dbReference type="Proteomes" id="UP001596091"/>
    </source>
</evidence>
<dbReference type="GO" id="GO:0005524">
    <property type="term" value="F:ATP binding"/>
    <property type="evidence" value="ECO:0007669"/>
    <property type="project" value="UniProtKB-KW"/>
</dbReference>
<dbReference type="InterPro" id="IPR003439">
    <property type="entry name" value="ABC_transporter-like_ATP-bd"/>
</dbReference>
<gene>
    <name evidence="6" type="ORF">ACFPT7_12800</name>
</gene>
<keyword evidence="3" id="KW-0547">Nucleotide-binding</keyword>
<evidence type="ECO:0000256" key="3">
    <source>
        <dbReference type="ARBA" id="ARBA00022741"/>
    </source>
</evidence>
<keyword evidence="4 6" id="KW-0067">ATP-binding</keyword>
<dbReference type="SUPFAM" id="SSF52540">
    <property type="entry name" value="P-loop containing nucleoside triphosphate hydrolases"/>
    <property type="match status" value="1"/>
</dbReference>
<organism evidence="6 7">
    <name type="scientific">Acidicapsa dinghuensis</name>
    <dbReference type="NCBI Taxonomy" id="2218256"/>
    <lineage>
        <taxon>Bacteria</taxon>
        <taxon>Pseudomonadati</taxon>
        <taxon>Acidobacteriota</taxon>
        <taxon>Terriglobia</taxon>
        <taxon>Terriglobales</taxon>
        <taxon>Acidobacteriaceae</taxon>
        <taxon>Acidicapsa</taxon>
    </lineage>
</organism>
<keyword evidence="2" id="KW-0813">Transport</keyword>
<accession>A0ABW1EH66</accession>
<feature type="domain" description="ABC transporter" evidence="5">
    <location>
        <begin position="8"/>
        <end position="238"/>
    </location>
</feature>
<comment type="similarity">
    <text evidence="1">Belongs to the ABC transporter superfamily.</text>
</comment>
<dbReference type="Pfam" id="PF00005">
    <property type="entry name" value="ABC_tran"/>
    <property type="match status" value="1"/>
</dbReference>
<reference evidence="7" key="1">
    <citation type="journal article" date="2019" name="Int. J. Syst. Evol. Microbiol.">
        <title>The Global Catalogue of Microorganisms (GCM) 10K type strain sequencing project: providing services to taxonomists for standard genome sequencing and annotation.</title>
        <authorList>
            <consortium name="The Broad Institute Genomics Platform"/>
            <consortium name="The Broad Institute Genome Sequencing Center for Infectious Disease"/>
            <person name="Wu L."/>
            <person name="Ma J."/>
        </authorList>
    </citation>
    <scope>NUCLEOTIDE SEQUENCE [LARGE SCALE GENOMIC DNA]</scope>
    <source>
        <strain evidence="7">JCM 4087</strain>
    </source>
</reference>
<dbReference type="PROSITE" id="PS00211">
    <property type="entry name" value="ABC_TRANSPORTER_1"/>
    <property type="match status" value="1"/>
</dbReference>
<dbReference type="Gene3D" id="3.40.50.300">
    <property type="entry name" value="P-loop containing nucleotide triphosphate hydrolases"/>
    <property type="match status" value="1"/>
</dbReference>